<reference evidence="2 3" key="1">
    <citation type="submission" date="2016-01" db="EMBL/GenBank/DDBJ databases">
        <title>Draft genome sequence of Clavibacter michiganensis subsp. tessellarius DOAB 609.</title>
        <authorList>
            <person name="Tambong J.T."/>
        </authorList>
    </citation>
    <scope>NUCLEOTIDE SEQUENCE [LARGE SCALE GENOMIC DNA]</scope>
    <source>
        <strain evidence="2 3">DOAB 609</strain>
    </source>
</reference>
<gene>
    <name evidence="2" type="ORF">AWH51_04375</name>
</gene>
<dbReference type="RefSeq" id="WP_063070553.1">
    <property type="nucleotide sequence ID" value="NZ_LQXA01000013.1"/>
</dbReference>
<name>A0A154V3T7_9MICO</name>
<comment type="caution">
    <text evidence="2">The sequence shown here is derived from an EMBL/GenBank/DDBJ whole genome shotgun (WGS) entry which is preliminary data.</text>
</comment>
<dbReference type="SUPFAM" id="SSF49777">
    <property type="entry name" value="PEBP-like"/>
    <property type="match status" value="1"/>
</dbReference>
<evidence type="ECO:0000313" key="3">
    <source>
        <dbReference type="Proteomes" id="UP000076218"/>
    </source>
</evidence>
<protein>
    <recommendedName>
        <fullName evidence="4">YbhB/YbcL family Raf kinase inhibitor-like protein</fullName>
    </recommendedName>
</protein>
<dbReference type="OrthoDB" id="9797506at2"/>
<dbReference type="Pfam" id="PF01161">
    <property type="entry name" value="PBP"/>
    <property type="match status" value="1"/>
</dbReference>
<dbReference type="CDD" id="cd00865">
    <property type="entry name" value="PEBP_bact_arch"/>
    <property type="match status" value="1"/>
</dbReference>
<evidence type="ECO:0000256" key="1">
    <source>
        <dbReference type="ARBA" id="ARBA00007120"/>
    </source>
</evidence>
<dbReference type="InterPro" id="IPR005247">
    <property type="entry name" value="YbhB_YbcL/LppC-like"/>
</dbReference>
<organism evidence="2 3">
    <name type="scientific">Clavibacter tessellarius</name>
    <dbReference type="NCBI Taxonomy" id="31965"/>
    <lineage>
        <taxon>Bacteria</taxon>
        <taxon>Bacillati</taxon>
        <taxon>Actinomycetota</taxon>
        <taxon>Actinomycetes</taxon>
        <taxon>Micrococcales</taxon>
        <taxon>Microbacteriaceae</taxon>
        <taxon>Clavibacter</taxon>
    </lineage>
</organism>
<dbReference type="InterPro" id="IPR036610">
    <property type="entry name" value="PEBP-like_sf"/>
</dbReference>
<evidence type="ECO:0008006" key="4">
    <source>
        <dbReference type="Google" id="ProtNLM"/>
    </source>
</evidence>
<dbReference type="STRING" id="31965.AWH51_04375"/>
<dbReference type="Gene3D" id="3.90.280.10">
    <property type="entry name" value="PEBP-like"/>
    <property type="match status" value="1"/>
</dbReference>
<dbReference type="NCBIfam" id="TIGR00481">
    <property type="entry name" value="YbhB/YbcL family Raf kinase inhibitor-like protein"/>
    <property type="match status" value="1"/>
</dbReference>
<accession>A0A154V3T7</accession>
<sequence length="176" mass="18251">MTNDPLHRLPDAAPFHLTSPGFADGAPLPLAARGASQGGADRSPALAWTGAASETRSYVVTCYDPDAPTGSGYWHWAVKDIPASTTSLPEGAGDPDAGLLPEGAITIHNESREKRFAGATPPEGHGTHRYFFTVTALDVESLDVPEGATPAVLGFLMLPHVVGRAQLVGTAITVAD</sequence>
<dbReference type="PANTHER" id="PTHR30289">
    <property type="entry name" value="UNCHARACTERIZED PROTEIN YBCL-RELATED"/>
    <property type="match status" value="1"/>
</dbReference>
<dbReference type="EMBL" id="LQXA01000013">
    <property type="protein sequence ID" value="KZC96030.1"/>
    <property type="molecule type" value="Genomic_DNA"/>
</dbReference>
<comment type="similarity">
    <text evidence="1">Belongs to the UPF0098 family.</text>
</comment>
<evidence type="ECO:0000313" key="2">
    <source>
        <dbReference type="EMBL" id="KZC96030.1"/>
    </source>
</evidence>
<dbReference type="InterPro" id="IPR008914">
    <property type="entry name" value="PEBP"/>
</dbReference>
<dbReference type="AlphaFoldDB" id="A0A154V3T7"/>
<dbReference type="Proteomes" id="UP000076218">
    <property type="component" value="Unassembled WGS sequence"/>
</dbReference>
<dbReference type="PANTHER" id="PTHR30289:SF1">
    <property type="entry name" value="PEBP (PHOSPHATIDYLETHANOLAMINE-BINDING PROTEIN) FAMILY PROTEIN"/>
    <property type="match status" value="1"/>
</dbReference>
<proteinExistence type="inferred from homology"/>